<dbReference type="EMBL" id="AZAC01000003">
    <property type="protein sequence ID" value="KIX15417.1"/>
    <property type="molecule type" value="Genomic_DNA"/>
</dbReference>
<organism evidence="1 2">
    <name type="scientific">Dethiosulfatarculus sandiegensis</name>
    <dbReference type="NCBI Taxonomy" id="1429043"/>
    <lineage>
        <taxon>Bacteria</taxon>
        <taxon>Pseudomonadati</taxon>
        <taxon>Thermodesulfobacteriota</taxon>
        <taxon>Desulfarculia</taxon>
        <taxon>Desulfarculales</taxon>
        <taxon>Desulfarculaceae</taxon>
        <taxon>Dethiosulfatarculus</taxon>
    </lineage>
</organism>
<comment type="caution">
    <text evidence="1">The sequence shown here is derived from an EMBL/GenBank/DDBJ whole genome shotgun (WGS) entry which is preliminary data.</text>
</comment>
<gene>
    <name evidence="1" type="ORF">X474_03650</name>
</gene>
<proteinExistence type="predicted"/>
<sequence length="38" mass="4330">MKKTCPGHPVLSVFGFNTLLYLKKGCDHTLLSYMPFEL</sequence>
<reference evidence="1 2" key="1">
    <citation type="submission" date="2013-11" db="EMBL/GenBank/DDBJ databases">
        <title>Metagenomic analysis of a methanogenic consortium involved in long chain n-alkane degradation.</title>
        <authorList>
            <person name="Davidova I.A."/>
            <person name="Callaghan A.V."/>
            <person name="Wawrik B."/>
            <person name="Pruitt S."/>
            <person name="Marks C."/>
            <person name="Duncan K.E."/>
            <person name="Suflita J.M."/>
        </authorList>
    </citation>
    <scope>NUCLEOTIDE SEQUENCE [LARGE SCALE GENOMIC DNA]</scope>
    <source>
        <strain evidence="1 2">SPR</strain>
    </source>
</reference>
<protein>
    <submittedName>
        <fullName evidence="1">Uncharacterized protein</fullName>
    </submittedName>
</protein>
<evidence type="ECO:0000313" key="1">
    <source>
        <dbReference type="EMBL" id="KIX15417.1"/>
    </source>
</evidence>
<evidence type="ECO:0000313" key="2">
    <source>
        <dbReference type="Proteomes" id="UP000032233"/>
    </source>
</evidence>
<dbReference type="InParanoid" id="A0A0D2GL19"/>
<keyword evidence="2" id="KW-1185">Reference proteome</keyword>
<name>A0A0D2GL19_9BACT</name>
<dbReference type="AlphaFoldDB" id="A0A0D2GL19"/>
<accession>A0A0D2GL19</accession>
<dbReference type="Proteomes" id="UP000032233">
    <property type="component" value="Unassembled WGS sequence"/>
</dbReference>